<proteinExistence type="predicted"/>
<organism evidence="7 8">
    <name type="scientific">Aureitalea marina</name>
    <dbReference type="NCBI Taxonomy" id="930804"/>
    <lineage>
        <taxon>Bacteria</taxon>
        <taxon>Pseudomonadati</taxon>
        <taxon>Bacteroidota</taxon>
        <taxon>Flavobacteriia</taxon>
        <taxon>Flavobacteriales</taxon>
        <taxon>Flavobacteriaceae</taxon>
        <taxon>Aureitalea</taxon>
    </lineage>
</organism>
<keyword evidence="4" id="KW-0472">Membrane</keyword>
<dbReference type="PROSITE" id="PS51257">
    <property type="entry name" value="PROKAR_LIPOPROTEIN"/>
    <property type="match status" value="1"/>
</dbReference>
<evidence type="ECO:0000313" key="7">
    <source>
        <dbReference type="EMBL" id="PQB05907.1"/>
    </source>
</evidence>
<dbReference type="EMBL" id="MQUB01000001">
    <property type="protein sequence ID" value="PQB05907.1"/>
    <property type="molecule type" value="Genomic_DNA"/>
</dbReference>
<gene>
    <name evidence="7" type="ORF">BST85_01425</name>
</gene>
<name>A0A2S7KTF3_9FLAO</name>
<accession>A0A2S7KTF3</accession>
<keyword evidence="5" id="KW-0998">Cell outer membrane</keyword>
<dbReference type="InterPro" id="IPR000184">
    <property type="entry name" value="Bac_surfAg_D15"/>
</dbReference>
<evidence type="ECO:0000256" key="5">
    <source>
        <dbReference type="ARBA" id="ARBA00023237"/>
    </source>
</evidence>
<dbReference type="PANTHER" id="PTHR12815:SF47">
    <property type="entry name" value="TRANSLOCATION AND ASSEMBLY MODULE SUBUNIT TAMA"/>
    <property type="match status" value="1"/>
</dbReference>
<evidence type="ECO:0000313" key="8">
    <source>
        <dbReference type="Proteomes" id="UP000239800"/>
    </source>
</evidence>
<evidence type="ECO:0000256" key="4">
    <source>
        <dbReference type="ARBA" id="ARBA00023136"/>
    </source>
</evidence>
<evidence type="ECO:0000259" key="6">
    <source>
        <dbReference type="Pfam" id="PF01103"/>
    </source>
</evidence>
<dbReference type="InterPro" id="IPR039910">
    <property type="entry name" value="D15-like"/>
</dbReference>
<dbReference type="OrthoDB" id="9814535at2"/>
<keyword evidence="8" id="KW-1185">Reference proteome</keyword>
<evidence type="ECO:0000256" key="3">
    <source>
        <dbReference type="ARBA" id="ARBA00022729"/>
    </source>
</evidence>
<dbReference type="GO" id="GO:0019867">
    <property type="term" value="C:outer membrane"/>
    <property type="evidence" value="ECO:0007669"/>
    <property type="project" value="InterPro"/>
</dbReference>
<evidence type="ECO:0000256" key="1">
    <source>
        <dbReference type="ARBA" id="ARBA00004370"/>
    </source>
</evidence>
<sequence length="850" mass="97010">MSNSSIKISIFLVVITSLFSCNAVKHLEEDDLLLTENSIVVDGEVTKNPEPYSLLNQKPNPKTLGMPVGLHIYNLADQNPDSTYQNWLGKKPKREERMVKFHSRKQVVQLGRFYSGFNKWLQDTGNAPVIIEESKTNKSIDRLEEYYFSKGWFNVKASARVVQDSTKENRGSVVYDVTRYTPYILDSITTQISSPAIDSLFRATEARTFIKSGKQYDVDDFINERDRLNILFRNNGLYYFSQEYIEFDADTVNTGHKVLVDYIIPDRRITTQDSVYTEPFKVHHISDVRIVTDYSYSNRGRPYTDSIVYNGYKLYGYDEIKYRPKAITDAISIAPNSIFKDIDRRLTYNQVRDLRTFKYPNIDYREDPSDSTGTGLITTILLSPQKKYTLGLDFDAFTSTIQQFGIGFSATLGIRNVFRGAELLEISGSGSVGSSKDAADSESKFFNISDVGVNAKLSIPKILFPGNTDNWIPKYMSPVTSASVGVNAQNNIGLDRRNISSIFSYRWKPTNIKSYQFDLFNLQYVRNLNPDNYYNVYTSSYDLLNDIAEDVNYPFEDPISMELGIPEEVNMFIQESLDPNNPLDLNSSQQQEVLGIAERQVRLSEDNLIFATNFQWIRDTRQGLADRSFSRLRWKVEFAGNFLSLVTSYFNLEEDEQGREKIFGVAFSQYAKGEIEYQKHWQVANRSVFATRAFIGLALPYGNSGSMPFTRNYFAGGANDNRGWRAYDLGPGSSGSILDFNEANFKLAFNAELRFPLIRDLKGAIFADAGNIWNVLDDVQVESFRFTGIEDLTELALATGFGLRYDFGFFVFRLDIGFKTYDPGLPEGARWFKDYNFGNAVYNIGINYPF</sequence>
<keyword evidence="3" id="KW-0732">Signal</keyword>
<comment type="caution">
    <text evidence="7">The sequence shown here is derived from an EMBL/GenBank/DDBJ whole genome shotgun (WGS) entry which is preliminary data.</text>
</comment>
<dbReference type="Proteomes" id="UP000239800">
    <property type="component" value="Unassembled WGS sequence"/>
</dbReference>
<dbReference type="PANTHER" id="PTHR12815">
    <property type="entry name" value="SORTING AND ASSEMBLY MACHINERY SAMM50 PROTEIN FAMILY MEMBER"/>
    <property type="match status" value="1"/>
</dbReference>
<protein>
    <recommendedName>
        <fullName evidence="6">Bacterial surface antigen (D15) domain-containing protein</fullName>
    </recommendedName>
</protein>
<dbReference type="Pfam" id="PF01103">
    <property type="entry name" value="Omp85"/>
    <property type="match status" value="1"/>
</dbReference>
<reference evidence="7 8" key="1">
    <citation type="submission" date="2016-11" db="EMBL/GenBank/DDBJ databases">
        <title>Trade-off between light-utilization and light-protection in marine flavobacteria.</title>
        <authorList>
            <person name="Kumagai Y."/>
        </authorList>
    </citation>
    <scope>NUCLEOTIDE SEQUENCE [LARGE SCALE GENOMIC DNA]</scope>
    <source>
        <strain evidence="7 8">NBRC 107741</strain>
    </source>
</reference>
<keyword evidence="2" id="KW-0812">Transmembrane</keyword>
<dbReference type="AlphaFoldDB" id="A0A2S7KTF3"/>
<dbReference type="Gene3D" id="2.40.160.50">
    <property type="entry name" value="membrane protein fhac: a member of the omp85/tpsb transporter family"/>
    <property type="match status" value="1"/>
</dbReference>
<feature type="domain" description="Bacterial surface antigen (D15)" evidence="6">
    <location>
        <begin position="489"/>
        <end position="820"/>
    </location>
</feature>
<evidence type="ECO:0000256" key="2">
    <source>
        <dbReference type="ARBA" id="ARBA00022692"/>
    </source>
</evidence>
<comment type="subcellular location">
    <subcellularLocation>
        <location evidence="1">Membrane</location>
    </subcellularLocation>
</comment>